<dbReference type="Proteomes" id="UP001589798">
    <property type="component" value="Unassembled WGS sequence"/>
</dbReference>
<keyword evidence="2" id="KW-1185">Reference proteome</keyword>
<proteinExistence type="predicted"/>
<organism evidence="1 2">
    <name type="scientific">Novosphingobium soli</name>
    <dbReference type="NCBI Taxonomy" id="574956"/>
    <lineage>
        <taxon>Bacteria</taxon>
        <taxon>Pseudomonadati</taxon>
        <taxon>Pseudomonadota</taxon>
        <taxon>Alphaproteobacteria</taxon>
        <taxon>Sphingomonadales</taxon>
        <taxon>Sphingomonadaceae</taxon>
        <taxon>Novosphingobium</taxon>
    </lineage>
</organism>
<accession>A0ABV6CX42</accession>
<evidence type="ECO:0000313" key="1">
    <source>
        <dbReference type="EMBL" id="MFC0204096.1"/>
    </source>
</evidence>
<dbReference type="InterPro" id="IPR024072">
    <property type="entry name" value="DHFR-like_dom_sf"/>
</dbReference>
<gene>
    <name evidence="1" type="ORF">ACFFJC_07390</name>
</gene>
<comment type="caution">
    <text evidence="1">The sequence shown here is derived from an EMBL/GenBank/DDBJ whole genome shotgun (WGS) entry which is preliminary data.</text>
</comment>
<evidence type="ECO:0000313" key="2">
    <source>
        <dbReference type="Proteomes" id="UP001589798"/>
    </source>
</evidence>
<reference evidence="1 2" key="1">
    <citation type="submission" date="2024-09" db="EMBL/GenBank/DDBJ databases">
        <authorList>
            <person name="Sun Q."/>
            <person name="Mori K."/>
        </authorList>
    </citation>
    <scope>NUCLEOTIDE SEQUENCE [LARGE SCALE GENOMIC DNA]</scope>
    <source>
        <strain evidence="1 2">CCM 7706</strain>
    </source>
</reference>
<dbReference type="Gene3D" id="3.40.430.10">
    <property type="entry name" value="Dihydrofolate Reductase, subunit A"/>
    <property type="match status" value="1"/>
</dbReference>
<name>A0ABV6CX42_9SPHN</name>
<dbReference type="RefSeq" id="WP_379486859.1">
    <property type="nucleotide sequence ID" value="NZ_JBHLWK010000010.1"/>
</dbReference>
<dbReference type="EMBL" id="JBHLWK010000010">
    <property type="protein sequence ID" value="MFC0204096.1"/>
    <property type="molecule type" value="Genomic_DNA"/>
</dbReference>
<dbReference type="SUPFAM" id="SSF53597">
    <property type="entry name" value="Dihydrofolate reductase-like"/>
    <property type="match status" value="1"/>
</dbReference>
<sequence length="182" mass="19212">MGRMIVDATTSLDGFWADARGRSVLPAEERGASGLPESFEQACGALVMSGACLDAGAHAGGIERAHDSRVPVFVVDERRPPRTRSEAAPAPVHFVESYPAAFRAARAAAGDKAVLVLGEARSLEAALGTGEADEILLRVVSRTVGAGAPLFTADIPVENYYVARMETTTVAVHMHLERRLDG</sequence>
<protein>
    <submittedName>
        <fullName evidence="1">Riboflavin biosynthesis protein RibD</fullName>
    </submittedName>
</protein>